<dbReference type="PANTHER" id="PTHR12815">
    <property type="entry name" value="SORTING AND ASSEMBLY MACHINERY SAMM50 PROTEIN FAMILY MEMBER"/>
    <property type="match status" value="1"/>
</dbReference>
<comment type="caution">
    <text evidence="11">The sequence shown here is derived from an EMBL/GenBank/DDBJ whole genome shotgun (WGS) entry which is preliminary data.</text>
</comment>
<comment type="subunit">
    <text evidence="8">Part of the Bam complex.</text>
</comment>
<evidence type="ECO:0000256" key="7">
    <source>
        <dbReference type="ARBA" id="ARBA00023237"/>
    </source>
</evidence>
<sequence>MHFYALMIENFKMAIVDIKKVLFATSLLLGSAAFAQKYEVRDVQLEGLEQINPGLVFTTLGLNPDADVQRGNVKDIVERLYATGLFKNIVVKTENGRILGRVMPQSITVQVARPKQSSVRQGGVFGNIRTEASEPEIEYVYEEIPCTIEDPRCQPREQTVRSNLIIELQEFPMLSRVSFNGNRDLKDKQLSEVVSAANLRAGDTLSEAALENAKNNLLKAYETRGKYAVNIEPKIIELPRNRAEVQFNISEGRTGQIEKINFTGNHNVSDSKLLRQMRVRESSFKTLFSSADRYDPYTIQEELDKVQDYYRNNGYLKAEVNYSSATISPEKDSVYLDIDVNEGKKYHFGTFDIVGNYPAVDKEELMSLIDIKEGGLYRLRNVTASIKALQDRLGDEGYAQARINAIPKIDEQNDTVSYSFAIDQGERVYVNRINIEGNDRTQDEVFRRELRQMEGGRFVASDIERSRVRIQRLSHVEDVQVATEPVADGVVDLTYKVKERSAGSITFGLSYGMDSKFGINGGFNQPNFMGTGHELNLQAETNRSGSYYGIDYMNPYFTKDGLSAGVSLAYNKQKHDYDDTGNYIADGLSLMFNFGYPISEYTAIRAGIGYERLNLKTTHSSPAEVVEAISGAYCGNGAFCPDGTPLYKSKRNLYRANLGIVRDTRNRTVFASEGTLNSATLSGTLPGSTDRFYKLHLKHQSYYPLTDTEDYVFSLRADAMAGWGYGSTKNLPFYENFYAGGLGTVRGFRGSSIGPKYPGTNDSKGGAFRYNASAEMIMKVPGFVDSNNLRWSVFFDAGNVTSKPSKPDWGDVKYSAGISFVWISPLGPLAFSYAKPFRVKDDDREQKFQFSIGIPY</sequence>
<comment type="function">
    <text evidence="8">Part of the outer membrane protein assembly complex, which is involved in assembly and insertion of beta-barrel proteins into the outer membrane.</text>
</comment>
<protein>
    <recommendedName>
        <fullName evidence="8 9">Outer membrane protein assembly factor BamA</fullName>
    </recommendedName>
</protein>
<dbReference type="PANTHER" id="PTHR12815:SF23">
    <property type="entry name" value="OUTER MEMBRANE PROTEIN ASSEMBLY FACTOR BAMA"/>
    <property type="match status" value="1"/>
</dbReference>
<evidence type="ECO:0000256" key="5">
    <source>
        <dbReference type="ARBA" id="ARBA00022737"/>
    </source>
</evidence>
<dbReference type="GO" id="GO:0043165">
    <property type="term" value="P:Gram-negative-bacterium-type cell outer membrane assembly"/>
    <property type="evidence" value="ECO:0007669"/>
    <property type="project" value="UniProtKB-UniRule"/>
</dbReference>
<keyword evidence="6 8" id="KW-0472">Membrane</keyword>
<evidence type="ECO:0000256" key="9">
    <source>
        <dbReference type="NCBIfam" id="TIGR03303"/>
    </source>
</evidence>
<name>A0A2U2AGS8_9GAMM</name>
<dbReference type="InterPro" id="IPR000184">
    <property type="entry name" value="Bac_surfAg_D15"/>
</dbReference>
<evidence type="ECO:0000259" key="10">
    <source>
        <dbReference type="PROSITE" id="PS51779"/>
    </source>
</evidence>
<dbReference type="GO" id="GO:0051205">
    <property type="term" value="P:protein insertion into membrane"/>
    <property type="evidence" value="ECO:0007669"/>
    <property type="project" value="UniProtKB-UniRule"/>
</dbReference>
<dbReference type="GO" id="GO:1990063">
    <property type="term" value="C:Bam protein complex"/>
    <property type="evidence" value="ECO:0007669"/>
    <property type="project" value="TreeGrafter"/>
</dbReference>
<evidence type="ECO:0000313" key="11">
    <source>
        <dbReference type="EMBL" id="PWD81851.1"/>
    </source>
</evidence>
<keyword evidence="5 8" id="KW-0677">Repeat</keyword>
<keyword evidence="2 8" id="KW-1134">Transmembrane beta strand</keyword>
<feature type="domain" description="POTRA" evidence="10">
    <location>
        <begin position="255"/>
        <end position="343"/>
    </location>
</feature>
<accession>A0A2U2AGS8</accession>
<feature type="domain" description="POTRA" evidence="10">
    <location>
        <begin position="172"/>
        <end position="252"/>
    </location>
</feature>
<gene>
    <name evidence="8 11" type="primary">bamA</name>
    <name evidence="11" type="ORF">DC083_01300</name>
</gene>
<comment type="similarity">
    <text evidence="8">Belongs to the BamA family.</text>
</comment>
<evidence type="ECO:0000256" key="1">
    <source>
        <dbReference type="ARBA" id="ARBA00004370"/>
    </source>
</evidence>
<keyword evidence="3 8" id="KW-0812">Transmembrane</keyword>
<dbReference type="Proteomes" id="UP000245020">
    <property type="component" value="Unassembled WGS sequence"/>
</dbReference>
<evidence type="ECO:0000256" key="4">
    <source>
        <dbReference type="ARBA" id="ARBA00022729"/>
    </source>
</evidence>
<keyword evidence="4 8" id="KW-0732">Signal</keyword>
<dbReference type="Pfam" id="PF07244">
    <property type="entry name" value="POTRA"/>
    <property type="match status" value="4"/>
</dbReference>
<dbReference type="NCBIfam" id="TIGR03303">
    <property type="entry name" value="OM_YaeT"/>
    <property type="match status" value="1"/>
</dbReference>
<feature type="domain" description="POTRA" evidence="10">
    <location>
        <begin position="428"/>
        <end position="500"/>
    </location>
</feature>
<evidence type="ECO:0000256" key="6">
    <source>
        <dbReference type="ARBA" id="ARBA00023136"/>
    </source>
</evidence>
<evidence type="ECO:0000256" key="8">
    <source>
        <dbReference type="HAMAP-Rule" id="MF_01430"/>
    </source>
</evidence>
<organism evidence="11 12">
    <name type="scientific">Ignatzschineria ureiclastica</name>
    <dbReference type="NCBI Taxonomy" id="472582"/>
    <lineage>
        <taxon>Bacteria</taxon>
        <taxon>Pseudomonadati</taxon>
        <taxon>Pseudomonadota</taxon>
        <taxon>Gammaproteobacteria</taxon>
        <taxon>Cardiobacteriales</taxon>
        <taxon>Ignatzschineriaceae</taxon>
        <taxon>Ignatzschineria</taxon>
    </lineage>
</organism>
<dbReference type="InterPro" id="IPR039910">
    <property type="entry name" value="D15-like"/>
</dbReference>
<dbReference type="Gene3D" id="2.40.160.50">
    <property type="entry name" value="membrane protein fhac: a member of the omp85/tpsb transporter family"/>
    <property type="match status" value="1"/>
</dbReference>
<dbReference type="Gene3D" id="3.10.20.310">
    <property type="entry name" value="membrane protein fhac"/>
    <property type="match status" value="5"/>
</dbReference>
<dbReference type="Pfam" id="PF01103">
    <property type="entry name" value="Omp85"/>
    <property type="match status" value="1"/>
</dbReference>
<dbReference type="PROSITE" id="PS51779">
    <property type="entry name" value="POTRA"/>
    <property type="match status" value="3"/>
</dbReference>
<dbReference type="InterPro" id="IPR023707">
    <property type="entry name" value="OM_assembly_BamA"/>
</dbReference>
<dbReference type="EMBL" id="QEWQ01000001">
    <property type="protein sequence ID" value="PWD81851.1"/>
    <property type="molecule type" value="Genomic_DNA"/>
</dbReference>
<keyword evidence="12" id="KW-1185">Reference proteome</keyword>
<dbReference type="InterPro" id="IPR010827">
    <property type="entry name" value="BamA/TamA_POTRA"/>
</dbReference>
<evidence type="ECO:0000313" key="12">
    <source>
        <dbReference type="Proteomes" id="UP000245020"/>
    </source>
</evidence>
<keyword evidence="7 8" id="KW-0998">Cell outer membrane</keyword>
<proteinExistence type="inferred from homology"/>
<dbReference type="PIRSF" id="PIRSF006076">
    <property type="entry name" value="OM_assembly_OMP85"/>
    <property type="match status" value="1"/>
</dbReference>
<reference evidence="12" key="1">
    <citation type="submission" date="2018-05" db="EMBL/GenBank/DDBJ databases">
        <title>Ignatzschineria dubaiensis sp. nov., isolated from necrotic foot tissues of dromedaries (Camelus dromedarius) and associated maggots in Dubai, United Arab Emirates.</title>
        <authorList>
            <person name="Tsang C.C."/>
            <person name="Tang J.Y.M."/>
            <person name="Fong J.Y.H."/>
            <person name="Kinne J."/>
            <person name="Lee H.H."/>
            <person name="Joseph M."/>
            <person name="Jose S."/>
            <person name="Schuster R.K."/>
            <person name="Tang Y."/>
            <person name="Sivakumar S."/>
            <person name="Chen J.H.K."/>
            <person name="Teng J.L.L."/>
            <person name="Lau S.K.P."/>
            <person name="Wernery U."/>
            <person name="Woo P.C.Y."/>
        </authorList>
    </citation>
    <scope>NUCLEOTIDE SEQUENCE [LARGE SCALE GENOMIC DNA]</scope>
    <source>
        <strain evidence="12">KCTC 22644</strain>
    </source>
</reference>
<dbReference type="InterPro" id="IPR034746">
    <property type="entry name" value="POTRA"/>
</dbReference>
<comment type="subcellular location">
    <subcellularLocation>
        <location evidence="8">Cell outer membrane</location>
    </subcellularLocation>
    <subcellularLocation>
        <location evidence="1">Membrane</location>
    </subcellularLocation>
</comment>
<evidence type="ECO:0000256" key="3">
    <source>
        <dbReference type="ARBA" id="ARBA00022692"/>
    </source>
</evidence>
<dbReference type="HAMAP" id="MF_01430">
    <property type="entry name" value="OM_assembly_BamA"/>
    <property type="match status" value="1"/>
</dbReference>
<dbReference type="AlphaFoldDB" id="A0A2U2AGS8"/>
<evidence type="ECO:0000256" key="2">
    <source>
        <dbReference type="ARBA" id="ARBA00022452"/>
    </source>
</evidence>